<accession>A0A0P1EK64</accession>
<reference evidence="1 2" key="1">
    <citation type="submission" date="2015-09" db="EMBL/GenBank/DDBJ databases">
        <authorList>
            <consortium name="Swine Surveillance"/>
        </authorList>
    </citation>
    <scope>NUCLEOTIDE SEQUENCE [LARGE SCALE GENOMIC DNA]</scope>
    <source>
        <strain evidence="1 2">CECT 7688</strain>
    </source>
</reference>
<evidence type="ECO:0000313" key="2">
    <source>
        <dbReference type="Proteomes" id="UP000054823"/>
    </source>
</evidence>
<evidence type="ECO:0000313" key="1">
    <source>
        <dbReference type="EMBL" id="CUH50904.1"/>
    </source>
</evidence>
<proteinExistence type="predicted"/>
<protein>
    <submittedName>
        <fullName evidence="1">Uncharacterized protein</fullName>
    </submittedName>
</protein>
<gene>
    <name evidence="1" type="ORF">SHM7688_00335</name>
</gene>
<sequence length="82" mass="9889">MPKLERRIFEKKVSEWMARKMPMLAQESSEPLEGFEYYNSWMDPRYPRGDSRRWGVLNFRLNAEYDHTTSLILVYIGERPTS</sequence>
<dbReference type="STRING" id="321267.SHM7688_00335"/>
<dbReference type="Proteomes" id="UP000054823">
    <property type="component" value="Unassembled WGS sequence"/>
</dbReference>
<dbReference type="EMBL" id="CYPW01000004">
    <property type="protein sequence ID" value="CUH50904.1"/>
    <property type="molecule type" value="Genomic_DNA"/>
</dbReference>
<dbReference type="AlphaFoldDB" id="A0A0P1EK64"/>
<keyword evidence="2" id="KW-1185">Reference proteome</keyword>
<organism evidence="1 2">
    <name type="scientific">Shimia marina</name>
    <dbReference type="NCBI Taxonomy" id="321267"/>
    <lineage>
        <taxon>Bacteria</taxon>
        <taxon>Pseudomonadati</taxon>
        <taxon>Pseudomonadota</taxon>
        <taxon>Alphaproteobacteria</taxon>
        <taxon>Rhodobacterales</taxon>
        <taxon>Roseobacteraceae</taxon>
    </lineage>
</organism>
<name>A0A0P1EK64_9RHOB</name>